<protein>
    <submittedName>
        <fullName evidence="3">Class I SAM-dependent methyltransferase</fullName>
    </submittedName>
</protein>
<dbReference type="GO" id="GO:0008168">
    <property type="term" value="F:methyltransferase activity"/>
    <property type="evidence" value="ECO:0007669"/>
    <property type="project" value="UniProtKB-KW"/>
</dbReference>
<dbReference type="OrthoDB" id="9800233at2"/>
<name>A0A386H285_9CLOT</name>
<keyword evidence="1 3" id="KW-0489">Methyltransferase</keyword>
<accession>A0A386H285</accession>
<dbReference type="InterPro" id="IPR016874">
    <property type="entry name" value="TcmP-like"/>
</dbReference>
<gene>
    <name evidence="3" type="ORF">D4Z93_04200</name>
</gene>
<keyword evidence="2 3" id="KW-0808">Transferase</keyword>
<dbReference type="AlphaFoldDB" id="A0A386H285"/>
<evidence type="ECO:0000313" key="4">
    <source>
        <dbReference type="Proteomes" id="UP000266301"/>
    </source>
</evidence>
<dbReference type="PANTHER" id="PTHR43619">
    <property type="entry name" value="S-ADENOSYL-L-METHIONINE-DEPENDENT METHYLTRANSFERASE YKTD-RELATED"/>
    <property type="match status" value="1"/>
</dbReference>
<dbReference type="KEGG" id="cfer:D4Z93_04200"/>
<dbReference type="PIRSF" id="PIRSF028177">
    <property type="entry name" value="Polyketide_synth_Omtfrase_TcmP"/>
    <property type="match status" value="1"/>
</dbReference>
<dbReference type="EMBL" id="CP032416">
    <property type="protein sequence ID" value="AYD39764.1"/>
    <property type="molecule type" value="Genomic_DNA"/>
</dbReference>
<evidence type="ECO:0000256" key="2">
    <source>
        <dbReference type="ARBA" id="ARBA00022679"/>
    </source>
</evidence>
<reference evidence="3 4" key="1">
    <citation type="journal article" date="2019" name="Int. J. Syst. Evol. Microbiol.">
        <title>Clostridium fermenticellae sp. nov., isolated from the mud in a fermentation cellar for the production of the Chinese liquor, baijiu.</title>
        <authorList>
            <person name="Xu P.X."/>
            <person name="Chai L.J."/>
            <person name="Qiu T."/>
            <person name="Zhang X.J."/>
            <person name="Lu Z.M."/>
            <person name="Xiao C."/>
            <person name="Wang S.T."/>
            <person name="Shen C.H."/>
            <person name="Shi J.S."/>
            <person name="Xu Z.H."/>
        </authorList>
    </citation>
    <scope>NUCLEOTIDE SEQUENCE [LARGE SCALE GENOMIC DNA]</scope>
    <source>
        <strain evidence="3 4">JN500901</strain>
    </source>
</reference>
<dbReference type="PANTHER" id="PTHR43619:SF2">
    <property type="entry name" value="S-ADENOSYL-L-METHIONINE-DEPENDENT METHYLTRANSFERASES SUPERFAMILY PROTEIN"/>
    <property type="match status" value="1"/>
</dbReference>
<evidence type="ECO:0000313" key="3">
    <source>
        <dbReference type="EMBL" id="AYD39764.1"/>
    </source>
</evidence>
<proteinExistence type="predicted"/>
<keyword evidence="4" id="KW-1185">Reference proteome</keyword>
<dbReference type="InterPro" id="IPR007213">
    <property type="entry name" value="Ppm1/Ppm2/Tcmp"/>
</dbReference>
<sequence>MNENKKISLSKEKETLFITLRAKAIDSLLVNSILHDDTAYKILKEINYDFAKFEKDDDSGTVVRAKQFDEWIIKYIEANKNSTVVYIGCGLDSRITRINPPSTVYWYDLDFPEVIEVRKLFYSNKDKYQMIDSSATNFSWLEKISKDRPTLIIAEGVLEYLSSEEVKELFRRIIDHFNHGEIIFDVMNSLAISIGKKELEKKTGAVYKWAVNDTNEIDLINSKLKKIKELPLMNSIYIKKLSFKSRLIFDLLSLVPPARNAMRLMKYDF</sequence>
<evidence type="ECO:0000256" key="1">
    <source>
        <dbReference type="ARBA" id="ARBA00022603"/>
    </source>
</evidence>
<dbReference type="GO" id="GO:0032259">
    <property type="term" value="P:methylation"/>
    <property type="evidence" value="ECO:0007669"/>
    <property type="project" value="UniProtKB-KW"/>
</dbReference>
<dbReference type="SUPFAM" id="SSF53335">
    <property type="entry name" value="S-adenosyl-L-methionine-dependent methyltransferases"/>
    <property type="match status" value="1"/>
</dbReference>
<dbReference type="Proteomes" id="UP000266301">
    <property type="component" value="Chromosome"/>
</dbReference>
<dbReference type="InterPro" id="IPR029063">
    <property type="entry name" value="SAM-dependent_MTases_sf"/>
</dbReference>
<dbReference type="Pfam" id="PF04072">
    <property type="entry name" value="LCM"/>
    <property type="match status" value="1"/>
</dbReference>
<organism evidence="3 4">
    <name type="scientific">Clostridium fermenticellae</name>
    <dbReference type="NCBI Taxonomy" id="2068654"/>
    <lineage>
        <taxon>Bacteria</taxon>
        <taxon>Bacillati</taxon>
        <taxon>Bacillota</taxon>
        <taxon>Clostridia</taxon>
        <taxon>Eubacteriales</taxon>
        <taxon>Clostridiaceae</taxon>
        <taxon>Clostridium</taxon>
    </lineage>
</organism>
<dbReference type="Gene3D" id="3.40.50.150">
    <property type="entry name" value="Vaccinia Virus protein VP39"/>
    <property type="match status" value="1"/>
</dbReference>